<dbReference type="InterPro" id="IPR036866">
    <property type="entry name" value="RibonucZ/Hydroxyglut_hydro"/>
</dbReference>
<dbReference type="AlphaFoldDB" id="M9SH96"/>
<dbReference type="STRING" id="1236689.MMALV_01760"/>
<dbReference type="InterPro" id="IPR022712">
    <property type="entry name" value="Beta_Casp"/>
</dbReference>
<dbReference type="EMBL" id="CP004049">
    <property type="protein sequence ID" value="AGI84932.1"/>
    <property type="molecule type" value="Genomic_DNA"/>
</dbReference>
<evidence type="ECO:0000313" key="5">
    <source>
        <dbReference type="Proteomes" id="UP000012672"/>
    </source>
</evidence>
<accession>M9SH96</accession>
<dbReference type="Gene3D" id="3.60.15.10">
    <property type="entry name" value="Ribonuclease Z/Hydroxyacylglutathione hydrolase-like"/>
    <property type="match status" value="1"/>
</dbReference>
<dbReference type="KEGG" id="max:MMALV_01760"/>
<dbReference type="HOGENOM" id="CLU_009673_5_1_2"/>
<dbReference type="PANTHER" id="PTHR11203">
    <property type="entry name" value="CLEAVAGE AND POLYADENYLATION SPECIFICITY FACTOR FAMILY MEMBER"/>
    <property type="match status" value="1"/>
</dbReference>
<dbReference type="SMART" id="SM01027">
    <property type="entry name" value="Beta-Casp"/>
    <property type="match status" value="1"/>
</dbReference>
<gene>
    <name evidence="4" type="ORF">MMALV_01760</name>
</gene>
<dbReference type="RefSeq" id="WP_015504081.1">
    <property type="nucleotide sequence ID" value="NC_020913.1"/>
</dbReference>
<dbReference type="PANTHER" id="PTHR11203:SF52">
    <property type="entry name" value="MRNA 3-END PROCESSING FACTOR"/>
    <property type="match status" value="1"/>
</dbReference>
<evidence type="ECO:0000256" key="1">
    <source>
        <dbReference type="ARBA" id="ARBA00022801"/>
    </source>
</evidence>
<dbReference type="Pfam" id="PF16661">
    <property type="entry name" value="Lactamase_B_6"/>
    <property type="match status" value="1"/>
</dbReference>
<reference evidence="4 5" key="1">
    <citation type="journal article" date="2012" name="J. Bacteriol.">
        <title>Genome sequence of 'Candidatus Methanomethylophilus alvus' Mx1201, a methanogenic archaeon from the human gut belonging to a seventh order of methanogens.</title>
        <authorList>
            <person name="Borrel G."/>
            <person name="Harris H.M."/>
            <person name="Tottey W."/>
            <person name="Mihajlovski A."/>
            <person name="Parisot N."/>
            <person name="Peyretaillade E."/>
            <person name="Peyret P."/>
            <person name="Gribaldo S."/>
            <person name="O'Toole P.W."/>
            <person name="Brugere J.F."/>
        </authorList>
    </citation>
    <scope>NUCLEOTIDE SEQUENCE [LARGE SCALE GENOMIC DNA]</scope>
    <source>
        <strain evidence="4 5">Mx1201</strain>
    </source>
</reference>
<evidence type="ECO:0000259" key="3">
    <source>
        <dbReference type="SMART" id="SM01027"/>
    </source>
</evidence>
<organism evidence="4 5">
    <name type="scientific">Methanomethylophilus alvi (strain Mx1201)</name>
    <dbReference type="NCBI Taxonomy" id="1236689"/>
    <lineage>
        <taxon>Archaea</taxon>
        <taxon>Methanobacteriati</taxon>
        <taxon>Thermoplasmatota</taxon>
        <taxon>Thermoplasmata</taxon>
        <taxon>Methanomassiliicoccales</taxon>
        <taxon>Methanomethylophilaceae</taxon>
        <taxon>Methanomethylophilus</taxon>
    </lineage>
</organism>
<evidence type="ECO:0000259" key="2">
    <source>
        <dbReference type="SMART" id="SM00849"/>
    </source>
</evidence>
<keyword evidence="5" id="KW-1185">Reference proteome</keyword>
<evidence type="ECO:0000313" key="4">
    <source>
        <dbReference type="EMBL" id="AGI84932.1"/>
    </source>
</evidence>
<dbReference type="GO" id="GO:0016787">
    <property type="term" value="F:hydrolase activity"/>
    <property type="evidence" value="ECO:0007669"/>
    <property type="project" value="UniProtKB-KW"/>
</dbReference>
<dbReference type="OrthoDB" id="40950at2157"/>
<dbReference type="Proteomes" id="UP000012672">
    <property type="component" value="Chromosome"/>
</dbReference>
<name>M9SH96_METAX</name>
<dbReference type="InterPro" id="IPR001279">
    <property type="entry name" value="Metallo-B-lactamas"/>
</dbReference>
<proteinExistence type="predicted"/>
<dbReference type="Pfam" id="PF07521">
    <property type="entry name" value="RMMBL"/>
    <property type="match status" value="1"/>
</dbReference>
<dbReference type="Gene3D" id="3.40.50.10890">
    <property type="match status" value="1"/>
</dbReference>
<protein>
    <submittedName>
        <fullName evidence="4">Protein similar to polyadenylation specificity factor</fullName>
    </submittedName>
</protein>
<dbReference type="Pfam" id="PF10996">
    <property type="entry name" value="Beta-Casp"/>
    <property type="match status" value="1"/>
</dbReference>
<dbReference type="InParanoid" id="M9SH96"/>
<feature type="domain" description="Beta-Casp" evidence="3">
    <location>
        <begin position="227"/>
        <end position="334"/>
    </location>
</feature>
<dbReference type="SUPFAM" id="SSF56281">
    <property type="entry name" value="Metallo-hydrolase/oxidoreductase"/>
    <property type="match status" value="1"/>
</dbReference>
<sequence length="412" mass="45946">MKMKFNFLGGADMVGRMAMTMEGDGKTMLMEYGVSPTKPPEYPLPVPGKIDHMFLTHSHLDHCGMVPAVCGKQNCELFTTPLSAEISELMMYDSLKIAKAEGYPIPYTQQDIERTMKHVVPLAFEDTIELGNIDVTLHSAGHVPGASMFEFKADSSTLYTGDIHTEDQKLVLGARSRDCKNLFIEGTYGGRNHPPKEDTINAFIAKIDEVIDRGGIVIIPCFAVGRTQEIMLLLKNLGYEMWVDGMGRSVTNLFLDYPEYIRNAKSLKAAKRTFNEIRNNASRKKAVEGQIIVTTGGMLDGGPVLTYLRTLKDNPKNAILLVGYQAEDTNGRMLMEQGCINLDGEVVKVACEVQKFDFSAHAGHDQIVQFIRECDPENVVIMHSETRELFLPDLEDYNVILPEPNVPFELDI</sequence>
<dbReference type="InterPro" id="IPR011108">
    <property type="entry name" value="RMMBL"/>
</dbReference>
<keyword evidence="1" id="KW-0378">Hydrolase</keyword>
<dbReference type="InterPro" id="IPR050698">
    <property type="entry name" value="MBL"/>
</dbReference>
<feature type="domain" description="Metallo-beta-lactamase" evidence="2">
    <location>
        <begin position="15"/>
        <end position="216"/>
    </location>
</feature>
<dbReference type="eggNOG" id="arCOG00541">
    <property type="taxonomic scope" value="Archaea"/>
</dbReference>
<dbReference type="GeneID" id="41320974"/>
<dbReference type="GO" id="GO:0004521">
    <property type="term" value="F:RNA endonuclease activity"/>
    <property type="evidence" value="ECO:0007669"/>
    <property type="project" value="TreeGrafter"/>
</dbReference>
<dbReference type="SMART" id="SM00849">
    <property type="entry name" value="Lactamase_B"/>
    <property type="match status" value="1"/>
</dbReference>